<accession>A0ABR9G3A0</accession>
<evidence type="ECO:0000256" key="1">
    <source>
        <dbReference type="SAM" id="Phobius"/>
    </source>
</evidence>
<name>A0ABR9G3A0_9GAMM</name>
<proteinExistence type="predicted"/>
<gene>
    <name evidence="2" type="ORF">EI547_18240</name>
</gene>
<reference evidence="2 3" key="1">
    <citation type="submission" date="2020-07" db="EMBL/GenBank/DDBJ databases">
        <title>Halophilic bacteria isolated from french cheeses.</title>
        <authorList>
            <person name="Kothe C.I."/>
            <person name="Farah-Kraiem B."/>
            <person name="Renault P."/>
            <person name="Dridi B."/>
        </authorList>
    </citation>
    <scope>NUCLEOTIDE SEQUENCE [LARGE SCALE GENOMIC DNA]</scope>
    <source>
        <strain evidence="2 3">FME20</strain>
    </source>
</reference>
<sequence>MDGGINPAQYSPWVVIPFVLALAVCAGWITWGALRNGVLPITPAVLAIALMASAMWDNYTPKPDEWEAFKAAHNCKVVGKSEGHSNGGVGITTRGSVAFIAGDRSPDQTGYLCDDGVTYWRNER</sequence>
<evidence type="ECO:0000313" key="2">
    <source>
        <dbReference type="EMBL" id="MBE0465366.1"/>
    </source>
</evidence>
<comment type="caution">
    <text evidence="2">The sequence shown here is derived from an EMBL/GenBank/DDBJ whole genome shotgun (WGS) entry which is preliminary data.</text>
</comment>
<dbReference type="RefSeq" id="WP_192539790.1">
    <property type="nucleotide sequence ID" value="NZ_RRZB01000081.1"/>
</dbReference>
<organism evidence="2 3">
    <name type="scientific">Halomonas colorata</name>
    <dbReference type="NCBI Taxonomy" id="2742615"/>
    <lineage>
        <taxon>Bacteria</taxon>
        <taxon>Pseudomonadati</taxon>
        <taxon>Pseudomonadota</taxon>
        <taxon>Gammaproteobacteria</taxon>
        <taxon>Oceanospirillales</taxon>
        <taxon>Halomonadaceae</taxon>
        <taxon>Halomonas</taxon>
    </lineage>
</organism>
<dbReference type="Proteomes" id="UP001645038">
    <property type="component" value="Unassembled WGS sequence"/>
</dbReference>
<dbReference type="EMBL" id="RRZB01000081">
    <property type="protein sequence ID" value="MBE0465366.1"/>
    <property type="molecule type" value="Genomic_DNA"/>
</dbReference>
<protein>
    <submittedName>
        <fullName evidence="2">Uncharacterized protein</fullName>
    </submittedName>
</protein>
<keyword evidence="1" id="KW-0812">Transmembrane</keyword>
<feature type="transmembrane region" description="Helical" evidence="1">
    <location>
        <begin position="12"/>
        <end position="31"/>
    </location>
</feature>
<keyword evidence="3" id="KW-1185">Reference proteome</keyword>
<feature type="transmembrane region" description="Helical" evidence="1">
    <location>
        <begin position="37"/>
        <end position="56"/>
    </location>
</feature>
<keyword evidence="1" id="KW-1133">Transmembrane helix</keyword>
<keyword evidence="1" id="KW-0472">Membrane</keyword>
<evidence type="ECO:0000313" key="3">
    <source>
        <dbReference type="Proteomes" id="UP001645038"/>
    </source>
</evidence>